<dbReference type="PROSITE" id="PS00455">
    <property type="entry name" value="AMP_BINDING"/>
    <property type="match status" value="1"/>
</dbReference>
<evidence type="ECO:0000313" key="4">
    <source>
        <dbReference type="EMBL" id="QNV38820.1"/>
    </source>
</evidence>
<keyword evidence="5" id="KW-1185">Reference proteome</keyword>
<feature type="domain" description="AMP-dependent synthetase/ligase" evidence="2">
    <location>
        <begin position="40"/>
        <end position="392"/>
    </location>
</feature>
<dbReference type="FunFam" id="2.30.38.10:FF:000003">
    <property type="entry name" value="Vibriobactin-specific 2,3-dihydroxybenzoate-AMP ligase"/>
    <property type="match status" value="1"/>
</dbReference>
<proteinExistence type="predicted"/>
<accession>A0A7H2BGM4</accession>
<keyword evidence="1" id="KW-0436">Ligase</keyword>
<dbReference type="KEGG" id="rter:IDM49_03275"/>
<dbReference type="EMBL" id="CP061539">
    <property type="protein sequence ID" value="QNV38820.1"/>
    <property type="molecule type" value="Genomic_DNA"/>
</dbReference>
<dbReference type="InterPro" id="IPR025110">
    <property type="entry name" value="AMP-bd_C"/>
</dbReference>
<dbReference type="Gene3D" id="3.40.50.980">
    <property type="match status" value="2"/>
</dbReference>
<dbReference type="PANTHER" id="PTHR43767:SF1">
    <property type="entry name" value="NONRIBOSOMAL PEPTIDE SYNTHASE PES1 (EUROFUNG)-RELATED"/>
    <property type="match status" value="1"/>
</dbReference>
<evidence type="ECO:0000259" key="3">
    <source>
        <dbReference type="Pfam" id="PF13193"/>
    </source>
</evidence>
<evidence type="ECO:0000259" key="2">
    <source>
        <dbReference type="Pfam" id="PF00501"/>
    </source>
</evidence>
<feature type="domain" description="AMP-binding enzyme C-terminal" evidence="3">
    <location>
        <begin position="443"/>
        <end position="522"/>
    </location>
</feature>
<evidence type="ECO:0000313" key="5">
    <source>
        <dbReference type="Proteomes" id="UP000516404"/>
    </source>
</evidence>
<name>A0A7H2BGM4_9MICC</name>
<dbReference type="SUPFAM" id="SSF56801">
    <property type="entry name" value="Acetyl-CoA synthetase-like"/>
    <property type="match status" value="1"/>
</dbReference>
<protein>
    <submittedName>
        <fullName evidence="4">AMP-binding protein</fullName>
    </submittedName>
</protein>
<sequence>MWVDETIPEFLETSCTDSAENLAVIAVSHQKMSQGESDLVARLTYAELREQALLAAARVRDAGVRPGDRVLLQLPNIAEYLVYLLGIFWAGGIPVFCLPAHRASDLIHFAIKSDASAHVFSSRTTGADFQQLHRSVASAVQDQQCRRLAGIDASLPYDTEKSESFTPAQPVINTDRTRKSEQVAFLQLSGGTTGLSKLIPRTHADYLYSVRQSAKICQLNQESTLLVVLPASHNFAMSSAGILGAIYTGSTIVFAADPSPKTAFTLIEQEKVRVVQLVPPLAQAWLASAPKRQPNLETLELIQIGGAKLLPSVAEQITPVLHGKLQQVFGMAEGLVNYTRADDSDEMRLHTQGRPMSEFDEIRVVDDNDVPVAEGESGHLLTRGPYTIRGYYNEPHINVKSFTEDGFYRTGDIVRLHPTGDIEVTGRAKDQINRNGEKIAVDEIEDVALTHPHVYDAVAVGLPDEAVGERIYLVVVPQPDADFGESPVSAMREYFAERQVTPYKFPELVEVMDALPLTNVGKISRRDVRAAVLDHVLQNKENHA</sequence>
<reference evidence="4 5" key="1">
    <citation type="submission" date="2020-09" db="EMBL/GenBank/DDBJ databases">
        <title>Investigation of environmental microbes.</title>
        <authorList>
            <person name="Ou Y."/>
            <person name="Kang Q."/>
        </authorList>
    </citation>
    <scope>NUCLEOTIDE SEQUENCE [LARGE SCALE GENOMIC DNA]</scope>
    <source>
        <strain evidence="4 5">KJZ-14</strain>
    </source>
</reference>
<dbReference type="Gene3D" id="2.30.38.10">
    <property type="entry name" value="Luciferase, Domain 3"/>
    <property type="match status" value="1"/>
</dbReference>
<dbReference type="Gene3D" id="3.30.300.30">
    <property type="match status" value="1"/>
</dbReference>
<dbReference type="Pfam" id="PF00501">
    <property type="entry name" value="AMP-binding"/>
    <property type="match status" value="1"/>
</dbReference>
<dbReference type="GO" id="GO:0016878">
    <property type="term" value="F:acid-thiol ligase activity"/>
    <property type="evidence" value="ECO:0007669"/>
    <property type="project" value="UniProtKB-ARBA"/>
</dbReference>
<evidence type="ECO:0000256" key="1">
    <source>
        <dbReference type="ARBA" id="ARBA00022598"/>
    </source>
</evidence>
<dbReference type="InterPro" id="IPR050237">
    <property type="entry name" value="ATP-dep_AMP-bd_enzyme"/>
</dbReference>
<gene>
    <name evidence="4" type="ORF">IDM49_03275</name>
</gene>
<dbReference type="AlphaFoldDB" id="A0A7H2BGM4"/>
<dbReference type="Proteomes" id="UP000516404">
    <property type="component" value="Chromosome"/>
</dbReference>
<dbReference type="InterPro" id="IPR020845">
    <property type="entry name" value="AMP-binding_CS"/>
</dbReference>
<dbReference type="Pfam" id="PF13193">
    <property type="entry name" value="AMP-binding_C"/>
    <property type="match status" value="1"/>
</dbReference>
<dbReference type="InterPro" id="IPR000873">
    <property type="entry name" value="AMP-dep_synth/lig_dom"/>
</dbReference>
<organism evidence="4 5">
    <name type="scientific">Rothia terrae</name>
    <dbReference type="NCBI Taxonomy" id="396015"/>
    <lineage>
        <taxon>Bacteria</taxon>
        <taxon>Bacillati</taxon>
        <taxon>Actinomycetota</taxon>
        <taxon>Actinomycetes</taxon>
        <taxon>Micrococcales</taxon>
        <taxon>Micrococcaceae</taxon>
        <taxon>Rothia</taxon>
    </lineage>
</organism>
<dbReference type="InterPro" id="IPR045851">
    <property type="entry name" value="AMP-bd_C_sf"/>
</dbReference>
<dbReference type="PANTHER" id="PTHR43767">
    <property type="entry name" value="LONG-CHAIN-FATTY-ACID--COA LIGASE"/>
    <property type="match status" value="1"/>
</dbReference>